<dbReference type="EMBL" id="AVOT02002007">
    <property type="protein sequence ID" value="MBW0468883.1"/>
    <property type="molecule type" value="Genomic_DNA"/>
</dbReference>
<evidence type="ECO:0000313" key="2">
    <source>
        <dbReference type="Proteomes" id="UP000765509"/>
    </source>
</evidence>
<protein>
    <recommendedName>
        <fullName evidence="3">DUF659 domain-containing protein</fullName>
    </recommendedName>
</protein>
<gene>
    <name evidence="1" type="ORF">O181_008598</name>
</gene>
<dbReference type="OrthoDB" id="2504957at2759"/>
<organism evidence="1 2">
    <name type="scientific">Austropuccinia psidii MF-1</name>
    <dbReference type="NCBI Taxonomy" id="1389203"/>
    <lineage>
        <taxon>Eukaryota</taxon>
        <taxon>Fungi</taxon>
        <taxon>Dikarya</taxon>
        <taxon>Basidiomycota</taxon>
        <taxon>Pucciniomycotina</taxon>
        <taxon>Pucciniomycetes</taxon>
        <taxon>Pucciniales</taxon>
        <taxon>Sphaerophragmiaceae</taxon>
        <taxon>Austropuccinia</taxon>
    </lineage>
</organism>
<sequence>MFTKCCTISNCHQAQFTFCNQIFNNSKHNNLFSHIKDKFKKIPFEKKATYLELAIENDSNRNSEAGLSETRNLCVVPQKRHLGDSGVSTDFKEMSKEKTENIHELLLKTMIESKIPWHFLQNKNFKNYQRWLAWAPFSVPTCQNMSEKILPVLHEKEELAMFQKIKTQNNLNLSIYGWTDNYGNSIYAVLLLQGQHSKSFIDILYLHQKHHTSENIFSAVNDTLENREIDIARIISVVTDSPSVMVKFQVCYFK</sequence>
<dbReference type="Proteomes" id="UP000765509">
    <property type="component" value="Unassembled WGS sequence"/>
</dbReference>
<proteinExistence type="predicted"/>
<dbReference type="AlphaFoldDB" id="A0A9Q3BPQ7"/>
<keyword evidence="2" id="KW-1185">Reference proteome</keyword>
<comment type="caution">
    <text evidence="1">The sequence shown here is derived from an EMBL/GenBank/DDBJ whole genome shotgun (WGS) entry which is preliminary data.</text>
</comment>
<accession>A0A9Q3BPQ7</accession>
<evidence type="ECO:0000313" key="1">
    <source>
        <dbReference type="EMBL" id="MBW0468883.1"/>
    </source>
</evidence>
<reference evidence="1" key="1">
    <citation type="submission" date="2021-03" db="EMBL/GenBank/DDBJ databases">
        <title>Draft genome sequence of rust myrtle Austropuccinia psidii MF-1, a brazilian biotype.</title>
        <authorList>
            <person name="Quecine M.C."/>
            <person name="Pachon D.M.R."/>
            <person name="Bonatelli M.L."/>
            <person name="Correr F.H."/>
            <person name="Franceschini L.M."/>
            <person name="Leite T.F."/>
            <person name="Margarido G.R.A."/>
            <person name="Almeida C.A."/>
            <person name="Ferrarezi J.A."/>
            <person name="Labate C.A."/>
        </authorList>
    </citation>
    <scope>NUCLEOTIDE SEQUENCE</scope>
    <source>
        <strain evidence="1">MF-1</strain>
    </source>
</reference>
<evidence type="ECO:0008006" key="3">
    <source>
        <dbReference type="Google" id="ProtNLM"/>
    </source>
</evidence>
<name>A0A9Q3BPQ7_9BASI</name>